<evidence type="ECO:0000313" key="2">
    <source>
        <dbReference type="EMBL" id="PRY13617.1"/>
    </source>
</evidence>
<dbReference type="PANTHER" id="PTHR18964">
    <property type="entry name" value="ROK (REPRESSOR, ORF, KINASE) FAMILY"/>
    <property type="match status" value="1"/>
</dbReference>
<dbReference type="SUPFAM" id="SSF46785">
    <property type="entry name" value="Winged helix' DNA-binding domain"/>
    <property type="match status" value="1"/>
</dbReference>
<dbReference type="InterPro" id="IPR036388">
    <property type="entry name" value="WH-like_DNA-bd_sf"/>
</dbReference>
<proteinExistence type="inferred from homology"/>
<dbReference type="Proteomes" id="UP000238083">
    <property type="component" value="Unassembled WGS sequence"/>
</dbReference>
<evidence type="ECO:0000256" key="1">
    <source>
        <dbReference type="ARBA" id="ARBA00006479"/>
    </source>
</evidence>
<name>A0A2T0R232_9ACTN</name>
<accession>A0A2T0R232</accession>
<dbReference type="EMBL" id="PVZF01000008">
    <property type="protein sequence ID" value="PRY13617.1"/>
    <property type="molecule type" value="Genomic_DNA"/>
</dbReference>
<dbReference type="GO" id="GO:0016301">
    <property type="term" value="F:kinase activity"/>
    <property type="evidence" value="ECO:0007669"/>
    <property type="project" value="UniProtKB-KW"/>
</dbReference>
<reference evidence="2 3" key="1">
    <citation type="submission" date="2018-03" db="EMBL/GenBank/DDBJ databases">
        <title>Genomic Encyclopedia of Archaeal and Bacterial Type Strains, Phase II (KMG-II): from individual species to whole genera.</title>
        <authorList>
            <person name="Goeker M."/>
        </authorList>
    </citation>
    <scope>NUCLEOTIDE SEQUENCE [LARGE SCALE GENOMIC DNA]</scope>
    <source>
        <strain evidence="2 3">DSM 19711</strain>
    </source>
</reference>
<comment type="caution">
    <text evidence="2">The sequence shown here is derived from an EMBL/GenBank/DDBJ whole genome shotgun (WGS) entry which is preliminary data.</text>
</comment>
<keyword evidence="2" id="KW-0808">Transferase</keyword>
<sequence>MDHLAMRQHNATSTLDVLYRRSPATMADLQAELRLSRRTLELILDDLMRAGWVDEVFPAAGGPRPKGRPARVFAFRYDAGSLLAVQLDAGATTVTLTDLAADEVRVSHEAMPIETSREDRLASLRRLVTGLLASAGVDRSDVLAATVSTPGIVHDDGTVDLPFTMPGWTGFSLAAVLAEHVDCPVTVENDAKLAALGEKWSREDGIENFAYLFSDGDRIGLGLVLGGELYRGVDGNAGEISWAPALGISHVHSPLLHGLPDESGADHDTAAALVDAARAGDPGALAEVGRVAQALAPAITTLSWVLAPEEVVLGGTLGLVQDLLLPALDEVLARNDRPLRTRVVGSRFGERAVLAGCLQMCVETLRAGFAEGAETRPGDQVVEQEA</sequence>
<dbReference type="Pfam" id="PF00480">
    <property type="entry name" value="ROK"/>
    <property type="match status" value="2"/>
</dbReference>
<dbReference type="InterPro" id="IPR043129">
    <property type="entry name" value="ATPase_NBD"/>
</dbReference>
<protein>
    <submittedName>
        <fullName evidence="2">Putative NBD/HSP70 family sugar kinase</fullName>
    </submittedName>
</protein>
<dbReference type="InterPro" id="IPR036390">
    <property type="entry name" value="WH_DNA-bd_sf"/>
</dbReference>
<evidence type="ECO:0000313" key="3">
    <source>
        <dbReference type="Proteomes" id="UP000238083"/>
    </source>
</evidence>
<keyword evidence="3" id="KW-1185">Reference proteome</keyword>
<dbReference type="Gene3D" id="3.30.420.40">
    <property type="match status" value="3"/>
</dbReference>
<dbReference type="Gene3D" id="1.10.10.10">
    <property type="entry name" value="Winged helix-like DNA-binding domain superfamily/Winged helix DNA-binding domain"/>
    <property type="match status" value="1"/>
</dbReference>
<dbReference type="OrthoDB" id="37575at2"/>
<gene>
    <name evidence="2" type="ORF">CLV37_108288</name>
</gene>
<organism evidence="2 3">
    <name type="scientific">Kineococcus rhizosphaerae</name>
    <dbReference type="NCBI Taxonomy" id="559628"/>
    <lineage>
        <taxon>Bacteria</taxon>
        <taxon>Bacillati</taxon>
        <taxon>Actinomycetota</taxon>
        <taxon>Actinomycetes</taxon>
        <taxon>Kineosporiales</taxon>
        <taxon>Kineosporiaceae</taxon>
        <taxon>Kineococcus</taxon>
    </lineage>
</organism>
<dbReference type="InterPro" id="IPR000600">
    <property type="entry name" value="ROK"/>
</dbReference>
<keyword evidence="2" id="KW-0418">Kinase</keyword>
<dbReference type="RefSeq" id="WP_106212537.1">
    <property type="nucleotide sequence ID" value="NZ_PVZF01000008.1"/>
</dbReference>
<comment type="similarity">
    <text evidence="1">Belongs to the ROK (NagC/XylR) family.</text>
</comment>
<dbReference type="AlphaFoldDB" id="A0A2T0R232"/>
<dbReference type="PANTHER" id="PTHR18964:SF149">
    <property type="entry name" value="BIFUNCTIONAL UDP-N-ACETYLGLUCOSAMINE 2-EPIMERASE_N-ACETYLMANNOSAMINE KINASE"/>
    <property type="match status" value="1"/>
</dbReference>
<dbReference type="SUPFAM" id="SSF53067">
    <property type="entry name" value="Actin-like ATPase domain"/>
    <property type="match status" value="1"/>
</dbReference>